<sequence>MASLTDLPVEALVIIFNCLQPRQEPYDIHMRKPSLNTRDLSIRRELQKQDNHLMNLCSTCKLFRLVAQPIAYQSMFNYNYINWGLSLSTFLRRFGSLTKTLSERPDLAANVKFLDIHMLDRFEDDERMPRNATDEQKQAVSRLSSRVGLKINITEDWLDWDIAEAYFQILMVLLPKLSHTNICLPGSWKLESLSAWAARTGAGAGLTRPFLANVRHMELEHRVADLNSRYERSDYETLDDDEIEHISSSVERLFVDAAPNIELLCCSAGGLDSLPRLDRLDTLQIMMKGSWHGMLPKVMMGFPTLRRFSYKSTTDYCPSPKQVREALESHKHTLEYLDMSLQRCIWWPSWRPKSQRDYEAFSFADFTSLKTFNLDASDVWPETLYDGRGEKQSDSGLLPDLLPASLVEIHVDGFLSHGDESFKSLAEAMTSGRLPNLACVFWRAGTHMQVIDRETAKGVYNPETRWRKDVLVKVRDQSELAFPAWMEAYEEALSKEKMSGTSA</sequence>
<dbReference type="EMBL" id="WOWK01000034">
    <property type="protein sequence ID" value="KAF0325744.1"/>
    <property type="molecule type" value="Genomic_DNA"/>
</dbReference>
<reference evidence="1 2" key="1">
    <citation type="submission" date="2019-12" db="EMBL/GenBank/DDBJ databases">
        <title>A genome sequence resource for the geographically widespread anthracnose pathogen Colletotrichum asianum.</title>
        <authorList>
            <person name="Meng Y."/>
        </authorList>
    </citation>
    <scope>NUCLEOTIDE SEQUENCE [LARGE SCALE GENOMIC DNA]</scope>
    <source>
        <strain evidence="1 2">ICMP 18580</strain>
    </source>
</reference>
<comment type="caution">
    <text evidence="1">The sequence shown here is derived from an EMBL/GenBank/DDBJ whole genome shotgun (WGS) entry which is preliminary data.</text>
</comment>
<proteinExistence type="predicted"/>
<dbReference type="AlphaFoldDB" id="A0A8H3WEW9"/>
<evidence type="ECO:0000313" key="1">
    <source>
        <dbReference type="EMBL" id="KAF0325744.1"/>
    </source>
</evidence>
<keyword evidence="2" id="KW-1185">Reference proteome</keyword>
<dbReference type="Proteomes" id="UP000434172">
    <property type="component" value="Unassembled WGS sequence"/>
</dbReference>
<name>A0A8H3WEW9_9PEZI</name>
<gene>
    <name evidence="1" type="ORF">GQ607_006876</name>
</gene>
<dbReference type="OrthoDB" id="2520703at2759"/>
<accession>A0A8H3WEW9</accession>
<evidence type="ECO:0000313" key="2">
    <source>
        <dbReference type="Proteomes" id="UP000434172"/>
    </source>
</evidence>
<organism evidence="1 2">
    <name type="scientific">Colletotrichum asianum</name>
    <dbReference type="NCBI Taxonomy" id="702518"/>
    <lineage>
        <taxon>Eukaryota</taxon>
        <taxon>Fungi</taxon>
        <taxon>Dikarya</taxon>
        <taxon>Ascomycota</taxon>
        <taxon>Pezizomycotina</taxon>
        <taxon>Sordariomycetes</taxon>
        <taxon>Hypocreomycetidae</taxon>
        <taxon>Glomerellales</taxon>
        <taxon>Glomerellaceae</taxon>
        <taxon>Colletotrichum</taxon>
        <taxon>Colletotrichum gloeosporioides species complex</taxon>
    </lineage>
</organism>
<protein>
    <submittedName>
        <fullName evidence="1">F-box domain protein</fullName>
    </submittedName>
</protein>